<name>A0A844CZR7_9RHOB</name>
<organism evidence="1 2">
    <name type="scientific">Roseovarius bejariae</name>
    <dbReference type="NCBI Taxonomy" id="2576383"/>
    <lineage>
        <taxon>Bacteria</taxon>
        <taxon>Pseudomonadati</taxon>
        <taxon>Pseudomonadota</taxon>
        <taxon>Alphaproteobacteria</taxon>
        <taxon>Rhodobacterales</taxon>
        <taxon>Roseobacteraceae</taxon>
        <taxon>Roseovarius</taxon>
    </lineage>
</organism>
<proteinExistence type="predicted"/>
<dbReference type="OrthoDB" id="928930at2"/>
<evidence type="ECO:0000313" key="2">
    <source>
        <dbReference type="Proteomes" id="UP000564704"/>
    </source>
</evidence>
<keyword evidence="2" id="KW-1185">Reference proteome</keyword>
<dbReference type="Pfam" id="PF13704">
    <property type="entry name" value="Glyco_tranf_2_4"/>
    <property type="match status" value="1"/>
</dbReference>
<dbReference type="RefSeq" id="WP_154151921.1">
    <property type="nucleotide sequence ID" value="NZ_SZWE01000001.1"/>
</dbReference>
<dbReference type="Proteomes" id="UP000564704">
    <property type="component" value="Unassembled WGS sequence"/>
</dbReference>
<keyword evidence="1" id="KW-0808">Transferase</keyword>
<evidence type="ECO:0000313" key="1">
    <source>
        <dbReference type="EMBL" id="MRU16090.1"/>
    </source>
</evidence>
<gene>
    <name evidence="1" type="ORF">FDP25_11680</name>
</gene>
<accession>A0A844CZR7</accession>
<dbReference type="EMBL" id="SZWE01000001">
    <property type="protein sequence ID" value="MRU16090.1"/>
    <property type="molecule type" value="Genomic_DNA"/>
</dbReference>
<reference evidence="1 2" key="1">
    <citation type="submission" date="2019-05" db="EMBL/GenBank/DDBJ databases">
        <title>Roseovarius bejariae sp. nov., a moderately halophylic bacterium isolated from a saline soil in Rambla Salada (Murcia).</title>
        <authorList>
            <person name="Castro D.J."/>
            <person name="Gomez-Altuve A."/>
            <person name="Reina J.C."/>
            <person name="Rodriguez M."/>
            <person name="Sampedro I."/>
            <person name="Llamas I."/>
            <person name="Martinez-Checa F."/>
        </authorList>
    </citation>
    <scope>NUCLEOTIDE SEQUENCE [LARGE SCALE GENOMIC DNA]</scope>
    <source>
        <strain evidence="1 2">A21</strain>
    </source>
</reference>
<sequence>MSLLEKLSRRWRLWREGRRFKRSLRHVQGTAGPVGQPGDVVVVALVRDGAYYLEDFLRYYRGLGAAGFVFCDNGSSDGTLERLRDEADCVVLQSTLPWGEVENRFRNHAAKVHCAGRWCLYADMDEQFTFEGAERIGLPGLVRYLESRGQTALVAQMLEMFPDGPLRAAAGWSLAESVERFRFHDLREVARYDYHSPEVSFRYALGQNSVASDRIKVMFGGVRKRVFGEDCCLTKHPLVFVGEGVEPGVHPHASAGVICADFTGLILHYKFAGDAAARDADTLARGVSVHGEDAKRLEAFADEGLSLWSDAAREDQSFAALEAEGFMVRSEGYLRYLEAGA</sequence>
<comment type="caution">
    <text evidence="1">The sequence shown here is derived from an EMBL/GenBank/DDBJ whole genome shotgun (WGS) entry which is preliminary data.</text>
</comment>
<dbReference type="AlphaFoldDB" id="A0A844CZR7"/>
<protein>
    <submittedName>
        <fullName evidence="1">Glycosyltransferase family 2 protein</fullName>
    </submittedName>
</protein>
<dbReference type="GO" id="GO:0016740">
    <property type="term" value="F:transferase activity"/>
    <property type="evidence" value="ECO:0007669"/>
    <property type="project" value="UniProtKB-KW"/>
</dbReference>